<dbReference type="Proteomes" id="UP000666369">
    <property type="component" value="Unassembled WGS sequence"/>
</dbReference>
<dbReference type="EMBL" id="JAADJT010000005">
    <property type="protein sequence ID" value="NGZ85078.1"/>
    <property type="molecule type" value="Genomic_DNA"/>
</dbReference>
<comment type="caution">
    <text evidence="2">The sequence shown here is derived from an EMBL/GenBank/DDBJ whole genome shotgun (WGS) entry which is preliminary data.</text>
</comment>
<evidence type="ECO:0000256" key="1">
    <source>
        <dbReference type="SAM" id="Phobius"/>
    </source>
</evidence>
<evidence type="ECO:0008006" key="4">
    <source>
        <dbReference type="Google" id="ProtNLM"/>
    </source>
</evidence>
<keyword evidence="1" id="KW-1133">Transmembrane helix</keyword>
<keyword evidence="3" id="KW-1185">Reference proteome</keyword>
<name>A0ABX0FKJ7_9BURK</name>
<evidence type="ECO:0000313" key="3">
    <source>
        <dbReference type="Proteomes" id="UP000666369"/>
    </source>
</evidence>
<accession>A0ABX0FKJ7</accession>
<organism evidence="2 3">
    <name type="scientific">Duganella aceris</name>
    <dbReference type="NCBI Taxonomy" id="2703883"/>
    <lineage>
        <taxon>Bacteria</taxon>
        <taxon>Pseudomonadati</taxon>
        <taxon>Pseudomonadota</taxon>
        <taxon>Betaproteobacteria</taxon>
        <taxon>Burkholderiales</taxon>
        <taxon>Oxalobacteraceae</taxon>
        <taxon>Telluria group</taxon>
        <taxon>Duganella</taxon>
    </lineage>
</organism>
<keyword evidence="1" id="KW-0472">Membrane</keyword>
<evidence type="ECO:0000313" key="2">
    <source>
        <dbReference type="EMBL" id="NGZ85078.1"/>
    </source>
</evidence>
<feature type="transmembrane region" description="Helical" evidence="1">
    <location>
        <begin position="21"/>
        <end position="44"/>
    </location>
</feature>
<keyword evidence="1" id="KW-0812">Transmembrane</keyword>
<feature type="transmembrane region" description="Helical" evidence="1">
    <location>
        <begin position="109"/>
        <end position="129"/>
    </location>
</feature>
<feature type="transmembrane region" description="Helical" evidence="1">
    <location>
        <begin position="83"/>
        <end position="103"/>
    </location>
</feature>
<feature type="transmembrane region" description="Helical" evidence="1">
    <location>
        <begin position="56"/>
        <end position="76"/>
    </location>
</feature>
<reference evidence="2 3" key="1">
    <citation type="submission" date="2020-01" db="EMBL/GenBank/DDBJ databases">
        <authorList>
            <person name="Lee S.D."/>
        </authorList>
    </citation>
    <scope>NUCLEOTIDE SEQUENCE [LARGE SCALE GENOMIC DNA]</scope>
    <source>
        <strain evidence="2 3">SAP-35</strain>
    </source>
</reference>
<protein>
    <recommendedName>
        <fullName evidence="4">MFS transporter</fullName>
    </recommendedName>
</protein>
<dbReference type="RefSeq" id="WP_166103144.1">
    <property type="nucleotide sequence ID" value="NZ_JAADJT010000005.1"/>
</dbReference>
<gene>
    <name evidence="2" type="ORF">GW587_12550</name>
</gene>
<reference evidence="3" key="2">
    <citation type="submission" date="2023-07" db="EMBL/GenBank/DDBJ databases">
        <title>Duganella aceri sp. nov., isolated from tree sap.</title>
        <authorList>
            <person name="Kim I.S."/>
        </authorList>
    </citation>
    <scope>NUCLEOTIDE SEQUENCE [LARGE SCALE GENOMIC DNA]</scope>
    <source>
        <strain evidence="3">SAP-35</strain>
    </source>
</reference>
<sequence>MNTLTASSIASDFQTEKTRLSLYYPVCYLLFGGLALLLMPHFSMSLMLSNGDYGDIFPRYIGTMSLGLGILVLQIVRHRVAALYTTLIWVRVVFCACYIYFYQQSADPFFLTMLGMVGLGAAATSVAWLNRPNRRT</sequence>
<proteinExistence type="predicted"/>